<dbReference type="Proteomes" id="UP000481033">
    <property type="component" value="Unassembled WGS sequence"/>
</dbReference>
<gene>
    <name evidence="2" type="ORF">DXZ20_17560</name>
</gene>
<evidence type="ECO:0000313" key="3">
    <source>
        <dbReference type="Proteomes" id="UP000481033"/>
    </source>
</evidence>
<reference evidence="2 3" key="1">
    <citation type="journal article" date="2020" name="Microb. Ecol.">
        <title>Ecogenomics of the Marine Benthic Filamentous Cyanobacterium Adonisia.</title>
        <authorList>
            <person name="Walter J.M."/>
            <person name="Coutinho F.H."/>
            <person name="Leomil L."/>
            <person name="Hargreaves P.I."/>
            <person name="Campeao M.E."/>
            <person name="Vieira V.V."/>
            <person name="Silva B.S."/>
            <person name="Fistarol G.O."/>
            <person name="Salomon P.S."/>
            <person name="Sawabe T."/>
            <person name="Mino S."/>
            <person name="Hosokawa M."/>
            <person name="Miyashita H."/>
            <person name="Maruyama F."/>
            <person name="van Verk M.C."/>
            <person name="Dutilh B.E."/>
            <person name="Thompson C.C."/>
            <person name="Thompson F.L."/>
        </authorList>
    </citation>
    <scope>NUCLEOTIDE SEQUENCE [LARGE SCALE GENOMIC DNA]</scope>
    <source>
        <strain evidence="2 3">CCMR0081</strain>
    </source>
</reference>
<dbReference type="Gene3D" id="3.40.50.300">
    <property type="entry name" value="P-loop containing nucleotide triphosphate hydrolases"/>
    <property type="match status" value="1"/>
</dbReference>
<comment type="caution">
    <text evidence="2">The sequence shown here is derived from an EMBL/GenBank/DDBJ whole genome shotgun (WGS) entry which is preliminary data.</text>
</comment>
<dbReference type="AlphaFoldDB" id="A0A6M0RMQ1"/>
<dbReference type="PANTHER" id="PTHR13696:SF52">
    <property type="entry name" value="PARA FAMILY PROTEIN CT_582"/>
    <property type="match status" value="1"/>
</dbReference>
<evidence type="ECO:0000259" key="1">
    <source>
        <dbReference type="Pfam" id="PF13614"/>
    </source>
</evidence>
<dbReference type="InterPro" id="IPR050678">
    <property type="entry name" value="DNA_Partitioning_ATPase"/>
</dbReference>
<evidence type="ECO:0000313" key="2">
    <source>
        <dbReference type="EMBL" id="NEZ57449.1"/>
    </source>
</evidence>
<organism evidence="2 3">
    <name type="scientific">Adonisia turfae CCMR0081</name>
    <dbReference type="NCBI Taxonomy" id="2292702"/>
    <lineage>
        <taxon>Bacteria</taxon>
        <taxon>Bacillati</taxon>
        <taxon>Cyanobacteriota</taxon>
        <taxon>Adonisia</taxon>
        <taxon>Adonisia turfae</taxon>
    </lineage>
</organism>
<accession>A0A6M0RMQ1</accession>
<name>A0A6M0RMQ1_9CYAN</name>
<protein>
    <submittedName>
        <fullName evidence="2">MinD/ParA family protein</fullName>
    </submittedName>
</protein>
<proteinExistence type="predicted"/>
<dbReference type="InterPro" id="IPR027417">
    <property type="entry name" value="P-loop_NTPase"/>
</dbReference>
<dbReference type="InterPro" id="IPR025669">
    <property type="entry name" value="AAA_dom"/>
</dbReference>
<dbReference type="Pfam" id="PF13614">
    <property type="entry name" value="AAA_31"/>
    <property type="match status" value="1"/>
</dbReference>
<keyword evidence="3" id="KW-1185">Reference proteome</keyword>
<feature type="domain" description="AAA" evidence="1">
    <location>
        <begin position="2"/>
        <end position="174"/>
    </location>
</feature>
<dbReference type="SUPFAM" id="SSF52540">
    <property type="entry name" value="P-loop containing nucleoside triphosphate hydrolases"/>
    <property type="match status" value="1"/>
</dbReference>
<dbReference type="EMBL" id="QXHD01000004">
    <property type="protein sequence ID" value="NEZ57449.1"/>
    <property type="molecule type" value="Genomic_DNA"/>
</dbReference>
<dbReference type="PANTHER" id="PTHR13696">
    <property type="entry name" value="P-LOOP CONTAINING NUCLEOSIDE TRIPHOSPHATE HYDROLASE"/>
    <property type="match status" value="1"/>
</dbReference>
<sequence length="251" mass="27831">MAKVVAIHSYRGGTGKSNTTANLAAVIASTGHRVAVIDTDIQSPGIHILFGLEPDTMNQTLNDYLWGDCTIVEAAHDITPPEVKQNQGEIFLVPSSSELADITRVLQEGYDVKLLRDGFRDLVKELNLDYIFIDTHPGLNEETLLAIAVSNILVIVLRPDKQDFQGTAVMVDLSRKLKVPKMLMVINRVLQNTDFPALSQQIAETYETDVAGLFPNCDEMMELASSDLFYLRFPEHPLSNLFKQVADQVMA</sequence>
<dbReference type="RefSeq" id="WP_163665558.1">
    <property type="nucleotide sequence ID" value="NZ_QXHD01000004.1"/>
</dbReference>